<organism evidence="2 3">
    <name type="scientific">Gulosibacter chungangensis</name>
    <dbReference type="NCBI Taxonomy" id="979746"/>
    <lineage>
        <taxon>Bacteria</taxon>
        <taxon>Bacillati</taxon>
        <taxon>Actinomycetota</taxon>
        <taxon>Actinomycetes</taxon>
        <taxon>Micrococcales</taxon>
        <taxon>Microbacteriaceae</taxon>
        <taxon>Gulosibacter</taxon>
    </lineage>
</organism>
<name>A0A7J5BER6_9MICO</name>
<dbReference type="InterPro" id="IPR036291">
    <property type="entry name" value="NAD(P)-bd_dom_sf"/>
</dbReference>
<gene>
    <name evidence="2" type="ORF">F8O05_05015</name>
</gene>
<dbReference type="PANTHER" id="PTHR15020:SF50">
    <property type="entry name" value="UPF0659 PROTEIN YMR090W"/>
    <property type="match status" value="1"/>
</dbReference>
<dbReference type="AlphaFoldDB" id="A0A7J5BER6"/>
<dbReference type="SUPFAM" id="SSF51735">
    <property type="entry name" value="NAD(P)-binding Rossmann-fold domains"/>
    <property type="match status" value="1"/>
</dbReference>
<comment type="caution">
    <text evidence="2">The sequence shown here is derived from an EMBL/GenBank/DDBJ whole genome shotgun (WGS) entry which is preliminary data.</text>
</comment>
<dbReference type="EMBL" id="WBKB01000002">
    <property type="protein sequence ID" value="KAB1644144.1"/>
    <property type="molecule type" value="Genomic_DNA"/>
</dbReference>
<evidence type="ECO:0000313" key="3">
    <source>
        <dbReference type="Proteomes" id="UP000433493"/>
    </source>
</evidence>
<dbReference type="PANTHER" id="PTHR15020">
    <property type="entry name" value="FLAVIN REDUCTASE-RELATED"/>
    <property type="match status" value="1"/>
</dbReference>
<protein>
    <submittedName>
        <fullName evidence="2">NAD(P)H-binding protein</fullName>
    </submittedName>
</protein>
<dbReference type="InterPro" id="IPR016040">
    <property type="entry name" value="NAD(P)-bd_dom"/>
</dbReference>
<reference evidence="2 3" key="1">
    <citation type="submission" date="2019-09" db="EMBL/GenBank/DDBJ databases">
        <title>Phylogeny of genus Pseudoclavibacter and closely related genus.</title>
        <authorList>
            <person name="Li Y."/>
        </authorList>
    </citation>
    <scope>NUCLEOTIDE SEQUENCE [LARGE SCALE GENOMIC DNA]</scope>
    <source>
        <strain evidence="2 3">KCTC 13959</strain>
    </source>
</reference>
<sequence>MTELSLSLAGKLPAEVAIVGGSGKIARILTELLVADGVDVRSIVRSEKHAEGLRALGATPVLCDIEATHADELANAFGDAEAVVFAAGAGPGSGAARKLTVDLEGSKKSADAALLSGAMRFVQISFIGAQEPTPEIEDAVFAAYWDAKREADEYLRSVALDWTIVKPGGLTDDPATGRGEVTFAEMDRGVKTRRADVAELIRLTLADQRTVWRDLSVAEGDTPLDEAITAAVQAAPQSH</sequence>
<proteinExistence type="predicted"/>
<accession>A0A7J5BER6</accession>
<dbReference type="Proteomes" id="UP000433493">
    <property type="component" value="Unassembled WGS sequence"/>
</dbReference>
<evidence type="ECO:0000313" key="2">
    <source>
        <dbReference type="EMBL" id="KAB1644144.1"/>
    </source>
</evidence>
<feature type="domain" description="NAD(P)-binding" evidence="1">
    <location>
        <begin position="20"/>
        <end position="205"/>
    </location>
</feature>
<dbReference type="Pfam" id="PF13460">
    <property type="entry name" value="NAD_binding_10"/>
    <property type="match status" value="1"/>
</dbReference>
<dbReference type="RefSeq" id="WP_158051647.1">
    <property type="nucleotide sequence ID" value="NZ_WBKB01000002.1"/>
</dbReference>
<dbReference type="OrthoDB" id="4248066at2"/>
<evidence type="ECO:0000259" key="1">
    <source>
        <dbReference type="Pfam" id="PF13460"/>
    </source>
</evidence>
<dbReference type="Gene3D" id="3.40.50.720">
    <property type="entry name" value="NAD(P)-binding Rossmann-like Domain"/>
    <property type="match status" value="1"/>
</dbReference>
<keyword evidence="3" id="KW-1185">Reference proteome</keyword>